<feature type="compositionally biased region" description="Low complexity" evidence="1">
    <location>
        <begin position="36"/>
        <end position="50"/>
    </location>
</feature>
<dbReference type="Proteomes" id="UP000008144">
    <property type="component" value="Unassembled WGS sequence"/>
</dbReference>
<accession>F6ZN22</accession>
<organism evidence="2 3">
    <name type="scientific">Ciona intestinalis</name>
    <name type="common">Transparent sea squirt</name>
    <name type="synonym">Ascidia intestinalis</name>
    <dbReference type="NCBI Taxonomy" id="7719"/>
    <lineage>
        <taxon>Eukaryota</taxon>
        <taxon>Metazoa</taxon>
        <taxon>Chordata</taxon>
        <taxon>Tunicata</taxon>
        <taxon>Ascidiacea</taxon>
        <taxon>Phlebobranchia</taxon>
        <taxon>Cionidae</taxon>
        <taxon>Ciona</taxon>
    </lineage>
</organism>
<reference evidence="2" key="2">
    <citation type="submission" date="2025-08" db="UniProtKB">
        <authorList>
            <consortium name="Ensembl"/>
        </authorList>
    </citation>
    <scope>IDENTIFICATION</scope>
</reference>
<reference evidence="3" key="1">
    <citation type="journal article" date="2002" name="Science">
        <title>The draft genome of Ciona intestinalis: insights into chordate and vertebrate origins.</title>
        <authorList>
            <person name="Dehal P."/>
            <person name="Satou Y."/>
            <person name="Campbell R.K."/>
            <person name="Chapman J."/>
            <person name="Degnan B."/>
            <person name="De Tomaso A."/>
            <person name="Davidson B."/>
            <person name="Di Gregorio A."/>
            <person name="Gelpke M."/>
            <person name="Goodstein D.M."/>
            <person name="Harafuji N."/>
            <person name="Hastings K.E."/>
            <person name="Ho I."/>
            <person name="Hotta K."/>
            <person name="Huang W."/>
            <person name="Kawashima T."/>
            <person name="Lemaire P."/>
            <person name="Martinez D."/>
            <person name="Meinertzhagen I.A."/>
            <person name="Necula S."/>
            <person name="Nonaka M."/>
            <person name="Putnam N."/>
            <person name="Rash S."/>
            <person name="Saiga H."/>
            <person name="Satake M."/>
            <person name="Terry A."/>
            <person name="Yamada L."/>
            <person name="Wang H.G."/>
            <person name="Awazu S."/>
            <person name="Azumi K."/>
            <person name="Boore J."/>
            <person name="Branno M."/>
            <person name="Chin-Bow S."/>
            <person name="DeSantis R."/>
            <person name="Doyle S."/>
            <person name="Francino P."/>
            <person name="Keys D.N."/>
            <person name="Haga S."/>
            <person name="Hayashi H."/>
            <person name="Hino K."/>
            <person name="Imai K.S."/>
            <person name="Inaba K."/>
            <person name="Kano S."/>
            <person name="Kobayashi K."/>
            <person name="Kobayashi M."/>
            <person name="Lee B.I."/>
            <person name="Makabe K.W."/>
            <person name="Manohar C."/>
            <person name="Matassi G."/>
            <person name="Medina M."/>
            <person name="Mochizuki Y."/>
            <person name="Mount S."/>
            <person name="Morishita T."/>
            <person name="Miura S."/>
            <person name="Nakayama A."/>
            <person name="Nishizaka S."/>
            <person name="Nomoto H."/>
            <person name="Ohta F."/>
            <person name="Oishi K."/>
            <person name="Rigoutsos I."/>
            <person name="Sano M."/>
            <person name="Sasaki A."/>
            <person name="Sasakura Y."/>
            <person name="Shoguchi E."/>
            <person name="Shin-i T."/>
            <person name="Spagnuolo A."/>
            <person name="Stainier D."/>
            <person name="Suzuki M.M."/>
            <person name="Tassy O."/>
            <person name="Takatori N."/>
            <person name="Tokuoka M."/>
            <person name="Yagi K."/>
            <person name="Yoshizaki F."/>
            <person name="Wada S."/>
            <person name="Zhang C."/>
            <person name="Hyatt P.D."/>
            <person name="Larimer F."/>
            <person name="Detter C."/>
            <person name="Doggett N."/>
            <person name="Glavina T."/>
            <person name="Hawkins T."/>
            <person name="Richardson P."/>
            <person name="Lucas S."/>
            <person name="Kohara Y."/>
            <person name="Levine M."/>
            <person name="Satoh N."/>
            <person name="Rokhsar D.S."/>
        </authorList>
    </citation>
    <scope>NUCLEOTIDE SEQUENCE [LARGE SCALE GENOMIC DNA]</scope>
</reference>
<dbReference type="Ensembl" id="ENSCINT00000022431.2">
    <property type="protein sequence ID" value="ENSCINP00000022185.2"/>
    <property type="gene ID" value="ENSCING00000011650.2"/>
</dbReference>
<name>F6ZN22_CIOIN</name>
<reference evidence="2" key="3">
    <citation type="submission" date="2025-09" db="UniProtKB">
        <authorList>
            <consortium name="Ensembl"/>
        </authorList>
    </citation>
    <scope>IDENTIFICATION</scope>
</reference>
<gene>
    <name evidence="2" type="primary">LOC100184781</name>
</gene>
<dbReference type="InParanoid" id="F6ZN22"/>
<evidence type="ECO:0000313" key="2">
    <source>
        <dbReference type="Ensembl" id="ENSCINP00000022185.2"/>
    </source>
</evidence>
<sequence>MVSDDMEKATASEPVGSMVASNSLKRPASRKLFNLSTPSPKRSRTSSRQPKITDVMPQRKLRSTSNNKSEGNKTVNPINSASLQAAKASN</sequence>
<proteinExistence type="predicted"/>
<feature type="region of interest" description="Disordered" evidence="1">
    <location>
        <begin position="1"/>
        <end position="90"/>
    </location>
</feature>
<evidence type="ECO:0000313" key="3">
    <source>
        <dbReference type="Proteomes" id="UP000008144"/>
    </source>
</evidence>
<dbReference type="AlphaFoldDB" id="F6ZN22"/>
<evidence type="ECO:0000256" key="1">
    <source>
        <dbReference type="SAM" id="MobiDB-lite"/>
    </source>
</evidence>
<keyword evidence="3" id="KW-1185">Reference proteome</keyword>
<feature type="compositionally biased region" description="Basic and acidic residues" evidence="1">
    <location>
        <begin position="1"/>
        <end position="10"/>
    </location>
</feature>
<dbReference type="GeneTree" id="ENSGT00530000069195"/>
<feature type="compositionally biased region" description="Polar residues" evidence="1">
    <location>
        <begin position="63"/>
        <end position="90"/>
    </location>
</feature>
<dbReference type="HOGENOM" id="CLU_2440200_0_0_1"/>
<protein>
    <submittedName>
        <fullName evidence="2">Uncharacterized LOC100184781</fullName>
    </submittedName>
</protein>